<dbReference type="SMART" id="SM01117">
    <property type="entry name" value="Cyt-b5"/>
    <property type="match status" value="1"/>
</dbReference>
<name>A0A179I1U2_CORDF</name>
<feature type="region of interest" description="Disordered" evidence="3">
    <location>
        <begin position="101"/>
        <end position="120"/>
    </location>
</feature>
<dbReference type="InterPro" id="IPR036400">
    <property type="entry name" value="Cyt_B5-like_heme/steroid_sf"/>
</dbReference>
<dbReference type="EMBL" id="LUKN01004684">
    <property type="protein sequence ID" value="OAQ95689.1"/>
    <property type="molecule type" value="Genomic_DNA"/>
</dbReference>
<evidence type="ECO:0000256" key="1">
    <source>
        <dbReference type="ARBA" id="ARBA00001917"/>
    </source>
</evidence>
<dbReference type="InterPro" id="IPR037396">
    <property type="entry name" value="FMN_HAD"/>
</dbReference>
<evidence type="ECO:0000259" key="5">
    <source>
        <dbReference type="PROSITE" id="PS51349"/>
    </source>
</evidence>
<dbReference type="Gene3D" id="3.10.120.10">
    <property type="entry name" value="Cytochrome b5-like heme/steroid binding domain"/>
    <property type="match status" value="1"/>
</dbReference>
<protein>
    <recommendedName>
        <fullName evidence="8">Cytochrome b5 heme-binding domain-containing protein</fullName>
    </recommendedName>
</protein>
<keyword evidence="2" id="KW-0560">Oxidoreductase</keyword>
<dbReference type="GO" id="GO:0016491">
    <property type="term" value="F:oxidoreductase activity"/>
    <property type="evidence" value="ECO:0007669"/>
    <property type="project" value="UniProtKB-KW"/>
</dbReference>
<dbReference type="InterPro" id="IPR000262">
    <property type="entry name" value="FMN-dep_DH"/>
</dbReference>
<accession>A0A179I1U2</accession>
<dbReference type="AlphaFoldDB" id="A0A179I1U2"/>
<dbReference type="SUPFAM" id="SSF51395">
    <property type="entry name" value="FMN-linked oxidoreductases"/>
    <property type="match status" value="1"/>
</dbReference>
<dbReference type="OrthoDB" id="1925334at2759"/>
<comment type="cofactor">
    <cofactor evidence="1">
        <name>FMN</name>
        <dbReference type="ChEBI" id="CHEBI:58210"/>
    </cofactor>
</comment>
<dbReference type="InterPro" id="IPR001199">
    <property type="entry name" value="Cyt_B5-like_heme/steroid-bd"/>
</dbReference>
<comment type="caution">
    <text evidence="6">The sequence shown here is derived from an EMBL/GenBank/DDBJ whole genome shotgun (WGS) entry which is preliminary data.</text>
</comment>
<keyword evidence="7" id="KW-1185">Reference proteome</keyword>
<dbReference type="PANTHER" id="PTHR10578:SF104">
    <property type="entry name" value="CYTOCHROME B2, MITOCHONDRIAL-RELATED"/>
    <property type="match status" value="1"/>
</dbReference>
<dbReference type="Pfam" id="PF00173">
    <property type="entry name" value="Cyt-b5"/>
    <property type="match status" value="1"/>
</dbReference>
<dbReference type="Proteomes" id="UP000243081">
    <property type="component" value="Unassembled WGS sequence"/>
</dbReference>
<feature type="domain" description="FMN hydroxy acid dehydrogenase" evidence="5">
    <location>
        <begin position="125"/>
        <end position="478"/>
    </location>
</feature>
<feature type="domain" description="Cytochrome b5 heme-binding" evidence="4">
    <location>
        <begin position="2"/>
        <end position="100"/>
    </location>
</feature>
<organism evidence="6 7">
    <name type="scientific">Cordyceps confragosa</name>
    <name type="common">Lecanicillium lecanii</name>
    <dbReference type="NCBI Taxonomy" id="2714763"/>
    <lineage>
        <taxon>Eukaryota</taxon>
        <taxon>Fungi</taxon>
        <taxon>Dikarya</taxon>
        <taxon>Ascomycota</taxon>
        <taxon>Pezizomycotina</taxon>
        <taxon>Sordariomycetes</taxon>
        <taxon>Hypocreomycetidae</taxon>
        <taxon>Hypocreales</taxon>
        <taxon>Cordycipitaceae</taxon>
        <taxon>Akanthomyces</taxon>
    </lineage>
</organism>
<dbReference type="SUPFAM" id="SSF55856">
    <property type="entry name" value="Cytochrome b5-like heme/steroid binding domain"/>
    <property type="match status" value="1"/>
</dbReference>
<dbReference type="PROSITE" id="PS50255">
    <property type="entry name" value="CYTOCHROME_B5_2"/>
    <property type="match status" value="1"/>
</dbReference>
<reference evidence="6 7" key="1">
    <citation type="submission" date="2016-03" db="EMBL/GenBank/DDBJ databases">
        <title>Fine-scale spatial genetic structure of a fungal parasite of coffee scale insects.</title>
        <authorList>
            <person name="Jackson D."/>
            <person name="Zemenick K.A."/>
            <person name="Malloure B."/>
            <person name="Quandt C.A."/>
            <person name="James T.Y."/>
        </authorList>
    </citation>
    <scope>NUCLEOTIDE SEQUENCE [LARGE SCALE GENOMIC DNA]</scope>
    <source>
        <strain evidence="6 7">UM487</strain>
    </source>
</reference>
<gene>
    <name evidence="6" type="ORF">LLEC1_04301</name>
</gene>
<dbReference type="OMA" id="STITEDW"/>
<sequence>MSKQISASEVRRHSSSNSCWIVVNGQVYDMTSFAPNHPGGAQSTGEKTSLESGSAEDCVLTPLVIYRYAGKDASKQYNAVHAPSLISRMLDREQHLGKLDETSIPASWETGTSEGSASDAAHSKVPLSRIINLHDFEASAKSSFSKKAWAYVNSASNDCITRDGNIEMLKRIWFRPAVMQNVGHVHTGTTLFGCKLDVPVYISAVGTVRAAGPEGELAFAKGAATSGIVHCISTSASYPREEILEATSKRAWFQLYVNKDRLKTEQLLQVLQKSGKIAALFVTVDLPVVSKREEDERADQGPIDGLGVPDKKGAGLARQSSAFIDPQLSWEDITWIRNFTDLPIIIKGIQRWEDAQMAIQYGCDGIVVSNHGGRAADTAQPAIISLLELHKNLPEAFDKLTVLVDGGFRRGSDVVKAICLGASAVGLGRSFMYSVNYGEEGVVHATNVLREEIETAMRLCGMTDLMADASPRYLNTKLVDGYVADREHKYLREPSKRLSKI</sequence>
<evidence type="ECO:0000256" key="2">
    <source>
        <dbReference type="ARBA" id="ARBA00023002"/>
    </source>
</evidence>
<evidence type="ECO:0000313" key="6">
    <source>
        <dbReference type="EMBL" id="OAQ95689.1"/>
    </source>
</evidence>
<evidence type="ECO:0000256" key="3">
    <source>
        <dbReference type="SAM" id="MobiDB-lite"/>
    </source>
</evidence>
<proteinExistence type="predicted"/>
<dbReference type="PANTHER" id="PTHR10578">
    <property type="entry name" value="S -2-HYDROXY-ACID OXIDASE-RELATED"/>
    <property type="match status" value="1"/>
</dbReference>
<dbReference type="Pfam" id="PF01070">
    <property type="entry name" value="FMN_dh"/>
    <property type="match status" value="1"/>
</dbReference>
<evidence type="ECO:0008006" key="8">
    <source>
        <dbReference type="Google" id="ProtNLM"/>
    </source>
</evidence>
<dbReference type="PROSITE" id="PS51349">
    <property type="entry name" value="FMN_HYDROXY_ACID_DH_2"/>
    <property type="match status" value="1"/>
</dbReference>
<evidence type="ECO:0000313" key="7">
    <source>
        <dbReference type="Proteomes" id="UP000243081"/>
    </source>
</evidence>
<dbReference type="Gene3D" id="3.20.20.70">
    <property type="entry name" value="Aldolase class I"/>
    <property type="match status" value="1"/>
</dbReference>
<dbReference type="InterPro" id="IPR013785">
    <property type="entry name" value="Aldolase_TIM"/>
</dbReference>
<evidence type="ECO:0000259" key="4">
    <source>
        <dbReference type="PROSITE" id="PS50255"/>
    </source>
</evidence>